<dbReference type="AlphaFoldDB" id="A0A9D9H0Q1"/>
<gene>
    <name evidence="3" type="ORF">IAC76_04810</name>
</gene>
<dbReference type="Pfam" id="PF07963">
    <property type="entry name" value="N_methyl"/>
    <property type="match status" value="1"/>
</dbReference>
<dbReference type="PRINTS" id="PR00813">
    <property type="entry name" value="BCTERIALGSPG"/>
</dbReference>
<dbReference type="SUPFAM" id="SSF54523">
    <property type="entry name" value="Pili subunits"/>
    <property type="match status" value="1"/>
</dbReference>
<evidence type="ECO:0000256" key="1">
    <source>
        <dbReference type="ARBA" id="ARBA00022481"/>
    </source>
</evidence>
<dbReference type="GO" id="GO:0015628">
    <property type="term" value="P:protein secretion by the type II secretion system"/>
    <property type="evidence" value="ECO:0007669"/>
    <property type="project" value="InterPro"/>
</dbReference>
<organism evidence="3 4">
    <name type="scientific">Candidatus Scatousia excrementipullorum</name>
    <dbReference type="NCBI Taxonomy" id="2840936"/>
    <lineage>
        <taxon>Bacteria</taxon>
        <taxon>Candidatus Scatousia</taxon>
    </lineage>
</organism>
<sequence>MKKSAFTLAEVLITLGIIGVVAAMTLPSLIQEQTNKALEVALRKNYSAIEQAVQKFSYDLGEPVKGGDFDTWTFYEPFKEYFNIVRFCGKTNCTGMGGEDDEGNFDMYQIDMYKTYTLKQTVSTNRLDDGQWFVPDGTLYLIENGGGSFTSKNLFISVDVNGYQKRPNAWGHDLFTFQIMPNGKVLPMGAKGTTYEDQSQYCSPTSSDSENGIGCTYRALYDKSYWKNLP</sequence>
<dbReference type="InterPro" id="IPR012902">
    <property type="entry name" value="N_methyl_site"/>
</dbReference>
<reference evidence="3" key="2">
    <citation type="journal article" date="2021" name="PeerJ">
        <title>Extensive microbial diversity within the chicken gut microbiome revealed by metagenomics and culture.</title>
        <authorList>
            <person name="Gilroy R."/>
            <person name="Ravi A."/>
            <person name="Getino M."/>
            <person name="Pursley I."/>
            <person name="Horton D.L."/>
            <person name="Alikhan N.F."/>
            <person name="Baker D."/>
            <person name="Gharbi K."/>
            <person name="Hall N."/>
            <person name="Watson M."/>
            <person name="Adriaenssens E.M."/>
            <person name="Foster-Nyarko E."/>
            <person name="Jarju S."/>
            <person name="Secka A."/>
            <person name="Antonio M."/>
            <person name="Oren A."/>
            <person name="Chaudhuri R.R."/>
            <person name="La Ragione R."/>
            <person name="Hildebrand F."/>
            <person name="Pallen M.J."/>
        </authorList>
    </citation>
    <scope>NUCLEOTIDE SEQUENCE</scope>
    <source>
        <strain evidence="3">10192</strain>
    </source>
</reference>
<dbReference type="Pfam" id="PF20318">
    <property type="entry name" value="DUF6613"/>
    <property type="match status" value="1"/>
</dbReference>
<dbReference type="InterPro" id="IPR045584">
    <property type="entry name" value="Pilin-like"/>
</dbReference>
<reference evidence="3" key="1">
    <citation type="submission" date="2020-10" db="EMBL/GenBank/DDBJ databases">
        <authorList>
            <person name="Gilroy R."/>
        </authorList>
    </citation>
    <scope>NUCLEOTIDE SEQUENCE</scope>
    <source>
        <strain evidence="3">10192</strain>
    </source>
</reference>
<dbReference type="InterPro" id="IPR046721">
    <property type="entry name" value="DUF6613"/>
</dbReference>
<accession>A0A9D9H0Q1</accession>
<name>A0A9D9H0Q1_9BACT</name>
<evidence type="ECO:0000313" key="3">
    <source>
        <dbReference type="EMBL" id="MBO8430688.1"/>
    </source>
</evidence>
<dbReference type="NCBIfam" id="TIGR02532">
    <property type="entry name" value="IV_pilin_GFxxxE"/>
    <property type="match status" value="1"/>
</dbReference>
<comment type="caution">
    <text evidence="3">The sequence shown here is derived from an EMBL/GenBank/DDBJ whole genome shotgun (WGS) entry which is preliminary data.</text>
</comment>
<evidence type="ECO:0000313" key="4">
    <source>
        <dbReference type="Proteomes" id="UP000823632"/>
    </source>
</evidence>
<dbReference type="EMBL" id="JADIND010000100">
    <property type="protein sequence ID" value="MBO8430688.1"/>
    <property type="molecule type" value="Genomic_DNA"/>
</dbReference>
<keyword evidence="1" id="KW-0488">Methylation</keyword>
<dbReference type="Proteomes" id="UP000823632">
    <property type="component" value="Unassembled WGS sequence"/>
</dbReference>
<feature type="domain" description="DUF6613" evidence="2">
    <location>
        <begin position="28"/>
        <end position="184"/>
    </location>
</feature>
<dbReference type="InterPro" id="IPR000983">
    <property type="entry name" value="Bac_GSPG_pilin"/>
</dbReference>
<protein>
    <submittedName>
        <fullName evidence="3">Type II secretion system protein</fullName>
    </submittedName>
</protein>
<dbReference type="Gene3D" id="3.30.700.10">
    <property type="entry name" value="Glycoprotein, Type 4 Pilin"/>
    <property type="match status" value="1"/>
</dbReference>
<evidence type="ECO:0000259" key="2">
    <source>
        <dbReference type="Pfam" id="PF20318"/>
    </source>
</evidence>
<proteinExistence type="predicted"/>
<dbReference type="GO" id="GO:0015627">
    <property type="term" value="C:type II protein secretion system complex"/>
    <property type="evidence" value="ECO:0007669"/>
    <property type="project" value="InterPro"/>
</dbReference>